<dbReference type="InterPro" id="IPR029787">
    <property type="entry name" value="Nucleotide_cyclase"/>
</dbReference>
<reference evidence="3 4" key="1">
    <citation type="submission" date="2019-02" db="EMBL/GenBank/DDBJ databases">
        <title>Sequencing the genomes of 1000 actinobacteria strains.</title>
        <authorList>
            <person name="Klenk H.-P."/>
        </authorList>
    </citation>
    <scope>NUCLEOTIDE SEQUENCE [LARGE SCALE GENOMIC DNA]</scope>
    <source>
        <strain evidence="3 4">DSM 44509</strain>
    </source>
</reference>
<dbReference type="InterPro" id="IPR001633">
    <property type="entry name" value="EAL_dom"/>
</dbReference>
<dbReference type="CDD" id="cd01948">
    <property type="entry name" value="EAL"/>
    <property type="match status" value="1"/>
</dbReference>
<dbReference type="OrthoDB" id="23692at2"/>
<feature type="domain" description="GGDEF" evidence="2">
    <location>
        <begin position="560"/>
        <end position="696"/>
    </location>
</feature>
<dbReference type="CDD" id="cd01949">
    <property type="entry name" value="GGDEF"/>
    <property type="match status" value="1"/>
</dbReference>
<evidence type="ECO:0000259" key="1">
    <source>
        <dbReference type="PROSITE" id="PS50883"/>
    </source>
</evidence>
<dbReference type="RefSeq" id="WP_104530539.1">
    <property type="nucleotide sequence ID" value="NZ_POQT01000062.1"/>
</dbReference>
<protein>
    <submittedName>
        <fullName evidence="3">Diguanylate cyclase (GGDEF)-like protein</fullName>
    </submittedName>
</protein>
<dbReference type="Pfam" id="PF00563">
    <property type="entry name" value="EAL"/>
    <property type="match status" value="1"/>
</dbReference>
<dbReference type="InterPro" id="IPR043128">
    <property type="entry name" value="Rev_trsase/Diguanyl_cyclase"/>
</dbReference>
<sequence length="961" mass="101589">MSDKDALAGTSTLTTRLLLRVVSDRGGEEAVERLLDRAGMPGDRDRLRRLSGRVPYSTKLQLFDAAVHELKDPRIGLALGRAAVADPALAMLRRVTTAFGSPSAVLRQVSRISTRLDSAAVFRCLSTDRGTAELVWCVMPPHHPTRVDCDYNIGMLMQVPVLFGLPPAVVDHSVCQVEGASECAYTVTWQGTGPARWWHRLGRRSAAPIPPQGCGTAAEQRLESLQEATTDLVSGDSLGATLDRVATRADRAVHAPGHVLDVTLPGGERHVRSRGLGASALAALGDSRLQPGCHRIGGTQVLAVPVTSATRDYGVLAVVAWPGQALFPGDADALNAYARHAAAAIEMTALLTEARDQEETARLLLSVARSLAGRRTARDIAQAVADAVPTLCGADRASVALWEPGAQAVWMAGLSGWPPGLAEQAAGYVTDTEESPELGELVATGAPMLVDRSSSDWARAMLEQFGVSAMGAVPIKADDRLVGIVLAHWVAGDPPATLGDGLAERLWGLAGLAGVALDNVQLLDEIRQHSLHDSLTSLANRALLEARLRTALTRPASPNGQVGLLFCDIRRLKRINDSLGHGAGDVVLQEVARRLRSVVREQDTVARYSGDEFVVLLPDATDRSVREVAARIHRSLSTPLSADGHDVFVDLAIGIAVTEAPAGEPDEAAQALVRRAAQDMDGVRNGGPVSPAGGDGRREGLRLETDLHGAVDRGEVEVHLQPQVEIATGRVVAVEALARWRHPDLGYVAPDVFVPIAEASGQIQDIGIHVMQEACRVIAGWRAEGLDLEVAVNVAAVQFTDPGFTDVVSCVLAQTGLPGARLTLEVTESQVFSEVAARHGHLERLRAMGIGLSVDDFGTGYSSLAQLHRLPVSEMKVDRAFTAGLHDGAPSPLVAGIVGLGHGLGLRVVAEGVETAAQLRALRAMGCERAQGYLFGRPDTPAALRGQLLAKARSSLSPSAA</sequence>
<dbReference type="NCBIfam" id="TIGR00254">
    <property type="entry name" value="GGDEF"/>
    <property type="match status" value="1"/>
</dbReference>
<dbReference type="InterPro" id="IPR029016">
    <property type="entry name" value="GAF-like_dom_sf"/>
</dbReference>
<proteinExistence type="predicted"/>
<dbReference type="SUPFAM" id="SSF55073">
    <property type="entry name" value="Nucleotide cyclase"/>
    <property type="match status" value="1"/>
</dbReference>
<dbReference type="InterPro" id="IPR035919">
    <property type="entry name" value="EAL_sf"/>
</dbReference>
<dbReference type="AlphaFoldDB" id="A0A4Q7Y9C8"/>
<dbReference type="SMART" id="SM00052">
    <property type="entry name" value="EAL"/>
    <property type="match status" value="1"/>
</dbReference>
<dbReference type="InterPro" id="IPR003018">
    <property type="entry name" value="GAF"/>
</dbReference>
<evidence type="ECO:0000313" key="3">
    <source>
        <dbReference type="EMBL" id="RZU33727.1"/>
    </source>
</evidence>
<dbReference type="SUPFAM" id="SSF55781">
    <property type="entry name" value="GAF domain-like"/>
    <property type="match status" value="2"/>
</dbReference>
<accession>A0A4Q7Y9C8</accession>
<dbReference type="Gene3D" id="3.30.70.270">
    <property type="match status" value="1"/>
</dbReference>
<comment type="caution">
    <text evidence="3">The sequence shown here is derived from an EMBL/GenBank/DDBJ whole genome shotgun (WGS) entry which is preliminary data.</text>
</comment>
<dbReference type="InterPro" id="IPR052155">
    <property type="entry name" value="Biofilm_reg_signaling"/>
</dbReference>
<dbReference type="PROSITE" id="PS50883">
    <property type="entry name" value="EAL"/>
    <property type="match status" value="1"/>
</dbReference>
<dbReference type="Gene3D" id="3.20.20.450">
    <property type="entry name" value="EAL domain"/>
    <property type="match status" value="1"/>
</dbReference>
<dbReference type="PROSITE" id="PS50887">
    <property type="entry name" value="GGDEF"/>
    <property type="match status" value="1"/>
</dbReference>
<dbReference type="EMBL" id="SHKV01000001">
    <property type="protein sequence ID" value="RZU33727.1"/>
    <property type="molecule type" value="Genomic_DNA"/>
</dbReference>
<keyword evidence="4" id="KW-1185">Reference proteome</keyword>
<dbReference type="Pfam" id="PF00990">
    <property type="entry name" value="GGDEF"/>
    <property type="match status" value="1"/>
</dbReference>
<name>A0A4Q7Y9C8_9ACTN</name>
<dbReference type="Pfam" id="PF01590">
    <property type="entry name" value="GAF"/>
    <property type="match status" value="1"/>
</dbReference>
<dbReference type="PANTHER" id="PTHR44757">
    <property type="entry name" value="DIGUANYLATE CYCLASE DGCP"/>
    <property type="match status" value="1"/>
</dbReference>
<dbReference type="PANTHER" id="PTHR44757:SF2">
    <property type="entry name" value="BIOFILM ARCHITECTURE MAINTENANCE PROTEIN MBAA"/>
    <property type="match status" value="1"/>
</dbReference>
<dbReference type="SMART" id="SM00065">
    <property type="entry name" value="GAF"/>
    <property type="match status" value="1"/>
</dbReference>
<dbReference type="SUPFAM" id="SSF141868">
    <property type="entry name" value="EAL domain-like"/>
    <property type="match status" value="1"/>
</dbReference>
<dbReference type="Proteomes" id="UP000292507">
    <property type="component" value="Unassembled WGS sequence"/>
</dbReference>
<dbReference type="Gene3D" id="3.30.450.40">
    <property type="match status" value="2"/>
</dbReference>
<evidence type="ECO:0000313" key="4">
    <source>
        <dbReference type="Proteomes" id="UP000292507"/>
    </source>
</evidence>
<organism evidence="3 4">
    <name type="scientific">Blastococcus saxobsidens</name>
    <dbReference type="NCBI Taxonomy" id="138336"/>
    <lineage>
        <taxon>Bacteria</taxon>
        <taxon>Bacillati</taxon>
        <taxon>Actinomycetota</taxon>
        <taxon>Actinomycetes</taxon>
        <taxon>Geodermatophilales</taxon>
        <taxon>Geodermatophilaceae</taxon>
        <taxon>Blastococcus</taxon>
    </lineage>
</organism>
<dbReference type="InterPro" id="IPR000160">
    <property type="entry name" value="GGDEF_dom"/>
</dbReference>
<feature type="domain" description="EAL" evidence="1">
    <location>
        <begin position="700"/>
        <end position="952"/>
    </location>
</feature>
<dbReference type="SMART" id="SM00267">
    <property type="entry name" value="GGDEF"/>
    <property type="match status" value="1"/>
</dbReference>
<evidence type="ECO:0000259" key="2">
    <source>
        <dbReference type="PROSITE" id="PS50887"/>
    </source>
</evidence>
<gene>
    <name evidence="3" type="ORF">BKA19_3462</name>
</gene>